<dbReference type="OrthoDB" id="1358957at2"/>
<dbReference type="AlphaFoldDB" id="A0A3S3QC98"/>
<dbReference type="EMBL" id="SBII01000009">
    <property type="protein sequence ID" value="RWW98774.1"/>
    <property type="molecule type" value="Genomic_DNA"/>
</dbReference>
<proteinExistence type="predicted"/>
<keyword evidence="2" id="KW-1185">Reference proteome</keyword>
<dbReference type="RefSeq" id="WP_128390350.1">
    <property type="nucleotide sequence ID" value="NZ_SBII01000009.1"/>
</dbReference>
<comment type="caution">
    <text evidence="1">The sequence shown here is derived from an EMBL/GenBank/DDBJ whole genome shotgun (WGS) entry which is preliminary data.</text>
</comment>
<accession>A0A3S3QC98</accession>
<reference evidence="1 2" key="1">
    <citation type="submission" date="2019-01" db="EMBL/GenBank/DDBJ databases">
        <title>Flavobacterium sp. nov.,isolated from freshwater.</title>
        <authorList>
            <person name="Zhang R."/>
            <person name="Du Z.-J."/>
        </authorList>
    </citation>
    <scope>NUCLEOTIDE SEQUENCE [LARGE SCALE GENOMIC DNA]</scope>
    <source>
        <strain evidence="1 2">1E403</strain>
    </source>
</reference>
<sequence>MEGFLSENVIQQWIAEDEKLSDALVEIENLGLSEKEQAEVVFHRISDMYQLPKMPNDIIDEDEDEAIVETYTGEGEDYDPSSVYQELGLIKYLNPDEDPRGNVLMAIYLVKNKLHVDIDEVYIKKYGSKKKSRGIGFKGENTNVEIVFVDEGKSWFELGCILFMRSVD</sequence>
<organism evidence="1 2">
    <name type="scientific">Flavobacterium cerinum</name>
    <dbReference type="NCBI Taxonomy" id="2502784"/>
    <lineage>
        <taxon>Bacteria</taxon>
        <taxon>Pseudomonadati</taxon>
        <taxon>Bacteroidota</taxon>
        <taxon>Flavobacteriia</taxon>
        <taxon>Flavobacteriales</taxon>
        <taxon>Flavobacteriaceae</taxon>
        <taxon>Flavobacterium</taxon>
    </lineage>
</organism>
<gene>
    <name evidence="1" type="ORF">EPI11_12665</name>
</gene>
<name>A0A3S3QC98_9FLAO</name>
<evidence type="ECO:0000313" key="2">
    <source>
        <dbReference type="Proteomes" id="UP000287527"/>
    </source>
</evidence>
<protein>
    <submittedName>
        <fullName evidence="1">Uncharacterized protein</fullName>
    </submittedName>
</protein>
<dbReference type="Proteomes" id="UP000287527">
    <property type="component" value="Unassembled WGS sequence"/>
</dbReference>
<evidence type="ECO:0000313" key="1">
    <source>
        <dbReference type="EMBL" id="RWW98774.1"/>
    </source>
</evidence>